<dbReference type="GO" id="GO:0009055">
    <property type="term" value="F:electron transfer activity"/>
    <property type="evidence" value="ECO:0007669"/>
    <property type="project" value="InterPro"/>
</dbReference>
<dbReference type="PROSITE" id="PS51007">
    <property type="entry name" value="CYTC"/>
    <property type="match status" value="1"/>
</dbReference>
<dbReference type="SUPFAM" id="SSF46626">
    <property type="entry name" value="Cytochrome c"/>
    <property type="match status" value="1"/>
</dbReference>
<evidence type="ECO:0000256" key="5">
    <source>
        <dbReference type="SAM" id="SignalP"/>
    </source>
</evidence>
<dbReference type="Proteomes" id="UP000632498">
    <property type="component" value="Unassembled WGS sequence"/>
</dbReference>
<dbReference type="AlphaFoldDB" id="A0A917C5J3"/>
<keyword evidence="8" id="KW-1185">Reference proteome</keyword>
<dbReference type="Gene3D" id="1.10.760.10">
    <property type="entry name" value="Cytochrome c-like domain"/>
    <property type="match status" value="1"/>
</dbReference>
<keyword evidence="5" id="KW-0732">Signal</keyword>
<reference evidence="7" key="1">
    <citation type="journal article" date="2014" name="Int. J. Syst. Evol. Microbiol.">
        <title>Complete genome sequence of Corynebacterium casei LMG S-19264T (=DSM 44701T), isolated from a smear-ripened cheese.</title>
        <authorList>
            <consortium name="US DOE Joint Genome Institute (JGI-PGF)"/>
            <person name="Walter F."/>
            <person name="Albersmeier A."/>
            <person name="Kalinowski J."/>
            <person name="Ruckert C."/>
        </authorList>
    </citation>
    <scope>NUCLEOTIDE SEQUENCE</scope>
    <source>
        <strain evidence="7">CGMCC 1.15254</strain>
    </source>
</reference>
<evidence type="ECO:0000256" key="2">
    <source>
        <dbReference type="ARBA" id="ARBA00022723"/>
    </source>
</evidence>
<organism evidence="7 8">
    <name type="scientific">Terasakiella brassicae</name>
    <dbReference type="NCBI Taxonomy" id="1634917"/>
    <lineage>
        <taxon>Bacteria</taxon>
        <taxon>Pseudomonadati</taxon>
        <taxon>Pseudomonadota</taxon>
        <taxon>Alphaproteobacteria</taxon>
        <taxon>Rhodospirillales</taxon>
        <taxon>Terasakiellaceae</taxon>
        <taxon>Terasakiella</taxon>
    </lineage>
</organism>
<dbReference type="Pfam" id="PF13442">
    <property type="entry name" value="Cytochrome_CBB3"/>
    <property type="match status" value="1"/>
</dbReference>
<protein>
    <recommendedName>
        <fullName evidence="6">Cytochrome c domain-containing protein</fullName>
    </recommendedName>
</protein>
<keyword evidence="3 4" id="KW-0408">Iron</keyword>
<evidence type="ECO:0000256" key="1">
    <source>
        <dbReference type="ARBA" id="ARBA00022617"/>
    </source>
</evidence>
<sequence length="113" mass="12524">MLHLKRPFTQCVKALCGVLIFCGAAQAEIAQDRKTELLNFLEQDCGSCHGLKRTGGLGSPLLPERLEAMEDETLADIILNGIPETAMPPWKAIIAEEEAYFLIKQLRDGLKKQ</sequence>
<accession>A0A917C5J3</accession>
<evidence type="ECO:0000256" key="3">
    <source>
        <dbReference type="ARBA" id="ARBA00023004"/>
    </source>
</evidence>
<reference evidence="7" key="2">
    <citation type="submission" date="2020-09" db="EMBL/GenBank/DDBJ databases">
        <authorList>
            <person name="Sun Q."/>
            <person name="Zhou Y."/>
        </authorList>
    </citation>
    <scope>NUCLEOTIDE SEQUENCE</scope>
    <source>
        <strain evidence="7">CGMCC 1.15254</strain>
    </source>
</reference>
<evidence type="ECO:0000313" key="8">
    <source>
        <dbReference type="Proteomes" id="UP000632498"/>
    </source>
</evidence>
<evidence type="ECO:0000259" key="6">
    <source>
        <dbReference type="PROSITE" id="PS51007"/>
    </source>
</evidence>
<feature type="domain" description="Cytochrome c" evidence="6">
    <location>
        <begin position="12"/>
        <end position="110"/>
    </location>
</feature>
<dbReference type="GO" id="GO:0046872">
    <property type="term" value="F:metal ion binding"/>
    <property type="evidence" value="ECO:0007669"/>
    <property type="project" value="UniProtKB-KW"/>
</dbReference>
<dbReference type="InterPro" id="IPR036909">
    <property type="entry name" value="Cyt_c-like_dom_sf"/>
</dbReference>
<proteinExistence type="predicted"/>
<feature type="signal peptide" evidence="5">
    <location>
        <begin position="1"/>
        <end position="27"/>
    </location>
</feature>
<dbReference type="EMBL" id="BMHV01000022">
    <property type="protein sequence ID" value="GGF71733.1"/>
    <property type="molecule type" value="Genomic_DNA"/>
</dbReference>
<keyword evidence="1 4" id="KW-0349">Heme</keyword>
<name>A0A917C5J3_9PROT</name>
<comment type="caution">
    <text evidence="7">The sequence shown here is derived from an EMBL/GenBank/DDBJ whole genome shotgun (WGS) entry which is preliminary data.</text>
</comment>
<feature type="chain" id="PRO_5037873906" description="Cytochrome c domain-containing protein" evidence="5">
    <location>
        <begin position="28"/>
        <end position="113"/>
    </location>
</feature>
<evidence type="ECO:0000256" key="4">
    <source>
        <dbReference type="PROSITE-ProRule" id="PRU00433"/>
    </source>
</evidence>
<evidence type="ECO:0000313" key="7">
    <source>
        <dbReference type="EMBL" id="GGF71733.1"/>
    </source>
</evidence>
<gene>
    <name evidence="7" type="ORF">GCM10011332_27120</name>
</gene>
<dbReference type="RefSeq" id="WP_188666215.1">
    <property type="nucleotide sequence ID" value="NZ_BMHV01000022.1"/>
</dbReference>
<dbReference type="GO" id="GO:0020037">
    <property type="term" value="F:heme binding"/>
    <property type="evidence" value="ECO:0007669"/>
    <property type="project" value="InterPro"/>
</dbReference>
<keyword evidence="2 4" id="KW-0479">Metal-binding</keyword>
<dbReference type="InterPro" id="IPR009056">
    <property type="entry name" value="Cyt_c-like_dom"/>
</dbReference>